<dbReference type="PROSITE" id="PS51450">
    <property type="entry name" value="LRR"/>
    <property type="match status" value="1"/>
</dbReference>
<feature type="domain" description="WCX" evidence="2">
    <location>
        <begin position="250"/>
        <end position="324"/>
    </location>
</feature>
<dbReference type="SUPFAM" id="SSF52058">
    <property type="entry name" value="L domain-like"/>
    <property type="match status" value="1"/>
</dbReference>
<dbReference type="InterPro" id="IPR032675">
    <property type="entry name" value="LRR_dom_sf"/>
</dbReference>
<dbReference type="InterPro" id="IPR057727">
    <property type="entry name" value="WCX_dom"/>
</dbReference>
<organism evidence="3 4">
    <name type="scientific">Candidatus Gallimonas intestinigallinarum</name>
    <dbReference type="NCBI Taxonomy" id="2838604"/>
    <lineage>
        <taxon>Bacteria</taxon>
        <taxon>Bacillati</taxon>
        <taxon>Bacillota</taxon>
        <taxon>Clostridia</taxon>
        <taxon>Candidatus Gallimonas</taxon>
    </lineage>
</organism>
<sequence>MREDGYEPKRLALLRILQILEEYSDCEHPMTQQEIAERLERDYGIFLERKAIGRNIQLLNDAGFEITSRENRGVYLSSRRFEEGELRLLIDSVTFSRHIPPKYADELIGKLRSCGSKYFGKSVHLVRGADLLYCSQSKDIFYLIELLNDAIANEWQVCFMYNAYGVDKKLHPVWESVQTVNPYRLVAANNNYYLVGNIDVYDNLTNFRLDKITQIELTDKPRKNIRDTVAGTIRLGAYLAAHPYMLTGEPVHIVARLEKKSIEVAIDAFGDNFTLSEEDDGTVTISAQVNEEDAYYWALQNGDLVEVLQPQSLRDRLRSAVGKMRRKYLQTDADAYGEAVANAKRNGDLNIADHSVRSRIGKDDFSRLWRLSLVNTDVSDLSFVTKYRGLKCVRIVNCPAVDFSPVAELPKLSLLEIRTTNLTSIAFLRGKKLEELILSDNPVADFSPLYEMKGLNYLTIGTETAERLDFDRLRATYPEIKISVREEYDDIAPEHLLRPAPTGYPSNVLEIVFNDGQPFTADERGLEAFLREHIPIRLTEEEADFFYRRFRDGKSCLEIAIDRGIPVSALVRQEYVILRKLRHPCSSKLLAKFFLSHGENEEV</sequence>
<reference evidence="3" key="2">
    <citation type="submission" date="2021-04" db="EMBL/GenBank/DDBJ databases">
        <authorList>
            <person name="Gilroy R."/>
        </authorList>
    </citation>
    <scope>NUCLEOTIDE SEQUENCE</scope>
    <source>
        <strain evidence="3">CHK33-5263</strain>
    </source>
</reference>
<evidence type="ECO:0000259" key="2">
    <source>
        <dbReference type="Pfam" id="PF25583"/>
    </source>
</evidence>
<name>A0A9D2DWC4_9FIRM</name>
<dbReference type="InterPro" id="IPR026881">
    <property type="entry name" value="WYL_dom"/>
</dbReference>
<proteinExistence type="predicted"/>
<dbReference type="InterPro" id="IPR051534">
    <property type="entry name" value="CBASS_pafABC_assoc_protein"/>
</dbReference>
<protein>
    <submittedName>
        <fullName evidence="3">WYL domain-containing protein</fullName>
    </submittedName>
</protein>
<dbReference type="PANTHER" id="PTHR34580:SF1">
    <property type="entry name" value="PROTEIN PAFC"/>
    <property type="match status" value="1"/>
</dbReference>
<dbReference type="Pfam" id="PF25583">
    <property type="entry name" value="WCX"/>
    <property type="match status" value="1"/>
</dbReference>
<dbReference type="InterPro" id="IPR001611">
    <property type="entry name" value="Leu-rich_rpt"/>
</dbReference>
<feature type="domain" description="WYL" evidence="1">
    <location>
        <begin position="144"/>
        <end position="216"/>
    </location>
</feature>
<dbReference type="PROSITE" id="PS52050">
    <property type="entry name" value="WYL"/>
    <property type="match status" value="1"/>
</dbReference>
<dbReference type="AlphaFoldDB" id="A0A9D2DWC4"/>
<gene>
    <name evidence="3" type="ORF">H9812_01895</name>
</gene>
<evidence type="ECO:0000313" key="4">
    <source>
        <dbReference type="Proteomes" id="UP000824044"/>
    </source>
</evidence>
<dbReference type="Pfam" id="PF13280">
    <property type="entry name" value="WYL"/>
    <property type="match status" value="1"/>
</dbReference>
<comment type="caution">
    <text evidence="3">The sequence shown here is derived from an EMBL/GenBank/DDBJ whole genome shotgun (WGS) entry which is preliminary data.</text>
</comment>
<dbReference type="Gene3D" id="3.80.10.10">
    <property type="entry name" value="Ribonuclease Inhibitor"/>
    <property type="match status" value="1"/>
</dbReference>
<dbReference type="Proteomes" id="UP000824044">
    <property type="component" value="Unassembled WGS sequence"/>
</dbReference>
<accession>A0A9D2DWC4</accession>
<dbReference type="Gene3D" id="1.10.10.10">
    <property type="entry name" value="Winged helix-like DNA-binding domain superfamily/Winged helix DNA-binding domain"/>
    <property type="match status" value="1"/>
</dbReference>
<evidence type="ECO:0000259" key="1">
    <source>
        <dbReference type="Pfam" id="PF13280"/>
    </source>
</evidence>
<dbReference type="InterPro" id="IPR036388">
    <property type="entry name" value="WH-like_DNA-bd_sf"/>
</dbReference>
<dbReference type="EMBL" id="DXBS01000041">
    <property type="protein sequence ID" value="HIZ24213.1"/>
    <property type="molecule type" value="Genomic_DNA"/>
</dbReference>
<reference evidence="3" key="1">
    <citation type="journal article" date="2021" name="PeerJ">
        <title>Extensive microbial diversity within the chicken gut microbiome revealed by metagenomics and culture.</title>
        <authorList>
            <person name="Gilroy R."/>
            <person name="Ravi A."/>
            <person name="Getino M."/>
            <person name="Pursley I."/>
            <person name="Horton D.L."/>
            <person name="Alikhan N.F."/>
            <person name="Baker D."/>
            <person name="Gharbi K."/>
            <person name="Hall N."/>
            <person name="Watson M."/>
            <person name="Adriaenssens E.M."/>
            <person name="Foster-Nyarko E."/>
            <person name="Jarju S."/>
            <person name="Secka A."/>
            <person name="Antonio M."/>
            <person name="Oren A."/>
            <person name="Chaudhuri R.R."/>
            <person name="La Ragione R."/>
            <person name="Hildebrand F."/>
            <person name="Pallen M.J."/>
        </authorList>
    </citation>
    <scope>NUCLEOTIDE SEQUENCE</scope>
    <source>
        <strain evidence="3">CHK33-5263</strain>
    </source>
</reference>
<dbReference type="PANTHER" id="PTHR34580">
    <property type="match status" value="1"/>
</dbReference>
<evidence type="ECO:0000313" key="3">
    <source>
        <dbReference type="EMBL" id="HIZ24213.1"/>
    </source>
</evidence>